<evidence type="ECO:0000256" key="5">
    <source>
        <dbReference type="ARBA" id="ARBA00023237"/>
    </source>
</evidence>
<name>A0A4R8MJ79_9BACT</name>
<dbReference type="Pfam" id="PF01103">
    <property type="entry name" value="Omp85"/>
    <property type="match status" value="1"/>
</dbReference>
<dbReference type="InterPro" id="IPR000184">
    <property type="entry name" value="Bac_surfAg_D15"/>
</dbReference>
<dbReference type="Gene3D" id="2.40.160.50">
    <property type="entry name" value="membrane protein fhac: a member of the omp85/tpsb transporter family"/>
    <property type="match status" value="1"/>
</dbReference>
<evidence type="ECO:0000256" key="3">
    <source>
        <dbReference type="ARBA" id="ARBA00022729"/>
    </source>
</evidence>
<dbReference type="PANTHER" id="PTHR12815:SF47">
    <property type="entry name" value="TRANSLOCATION AND ASSEMBLY MODULE SUBUNIT TAMA"/>
    <property type="match status" value="1"/>
</dbReference>
<protein>
    <submittedName>
        <fullName evidence="8">Beta-barrel assembly machine subunit BamA</fullName>
    </submittedName>
</protein>
<dbReference type="InterPro" id="IPR039910">
    <property type="entry name" value="D15-like"/>
</dbReference>
<evidence type="ECO:0000256" key="6">
    <source>
        <dbReference type="SAM" id="SignalP"/>
    </source>
</evidence>
<dbReference type="Proteomes" id="UP000295066">
    <property type="component" value="Unassembled WGS sequence"/>
</dbReference>
<dbReference type="InterPro" id="IPR034746">
    <property type="entry name" value="POTRA"/>
</dbReference>
<dbReference type="GO" id="GO:0019867">
    <property type="term" value="C:outer membrane"/>
    <property type="evidence" value="ECO:0007669"/>
    <property type="project" value="InterPro"/>
</dbReference>
<evidence type="ECO:0000259" key="7">
    <source>
        <dbReference type="PROSITE" id="PS51779"/>
    </source>
</evidence>
<dbReference type="PANTHER" id="PTHR12815">
    <property type="entry name" value="SORTING AND ASSEMBLY MACHINERY SAMM50 PROTEIN FAMILY MEMBER"/>
    <property type="match status" value="1"/>
</dbReference>
<evidence type="ECO:0000256" key="4">
    <source>
        <dbReference type="ARBA" id="ARBA00023136"/>
    </source>
</evidence>
<organism evidence="8 9">
    <name type="scientific">Aminivibrio pyruvatiphilus</name>
    <dbReference type="NCBI Taxonomy" id="1005740"/>
    <lineage>
        <taxon>Bacteria</taxon>
        <taxon>Thermotogati</taxon>
        <taxon>Synergistota</taxon>
        <taxon>Synergistia</taxon>
        <taxon>Synergistales</taxon>
        <taxon>Aminobacteriaceae</taxon>
        <taxon>Aminivibrio</taxon>
    </lineage>
</organism>
<feature type="domain" description="POTRA" evidence="7">
    <location>
        <begin position="31"/>
        <end position="102"/>
    </location>
</feature>
<keyword evidence="4" id="KW-0472">Membrane</keyword>
<evidence type="ECO:0000256" key="1">
    <source>
        <dbReference type="ARBA" id="ARBA00004370"/>
    </source>
</evidence>
<keyword evidence="9" id="KW-1185">Reference proteome</keyword>
<reference evidence="8 9" key="1">
    <citation type="submission" date="2019-03" db="EMBL/GenBank/DDBJ databases">
        <title>Genomic Encyclopedia of Type Strains, Phase IV (KMG-IV): sequencing the most valuable type-strain genomes for metagenomic binning, comparative biology and taxonomic classification.</title>
        <authorList>
            <person name="Goeker M."/>
        </authorList>
    </citation>
    <scope>NUCLEOTIDE SEQUENCE [LARGE SCALE GENOMIC DNA]</scope>
    <source>
        <strain evidence="8 9">DSM 25964</strain>
    </source>
</reference>
<keyword evidence="3 6" id="KW-0732">Signal</keyword>
<dbReference type="Pfam" id="PF07244">
    <property type="entry name" value="POTRA"/>
    <property type="match status" value="3"/>
</dbReference>
<gene>
    <name evidence="8" type="ORF">C8D99_101238</name>
</gene>
<dbReference type="InterPro" id="IPR010827">
    <property type="entry name" value="BamA/TamA_POTRA"/>
</dbReference>
<proteinExistence type="predicted"/>
<keyword evidence="5" id="KW-0998">Cell outer membrane</keyword>
<dbReference type="Gene3D" id="3.10.20.310">
    <property type="entry name" value="membrane protein fhac"/>
    <property type="match status" value="3"/>
</dbReference>
<keyword evidence="2" id="KW-0812">Transmembrane</keyword>
<accession>A0A4R8MJ79</accession>
<comment type="subcellular location">
    <subcellularLocation>
        <location evidence="1">Membrane</location>
    </subcellularLocation>
</comment>
<dbReference type="PROSITE" id="PS51779">
    <property type="entry name" value="POTRA"/>
    <property type="match status" value="2"/>
</dbReference>
<sequence>MNEHLKKTWRILLFLFVVLLLPNVAASAAEPLVSALGVDGNDHVVAEHILGVVGTRVGEPLSREQLQSDVEAIYNLGFFSFVDINLQSIAGGIGVTYIVRENPVVEQITFSGNNIYKDEDLLKVVFTMPGTVFNRVFFRNDLDRIQEKYHKDGYVMVKIADVVVEGGLIDVKIVEPKVGNIIIQGNRKTKTKVIAREIKLKKGDPFNTTILRHSLNKLQNKGFFDDVSIGFEPGENEEETDIILTVSEQKTGRVGLSISHGTESGWSGGLAYTDSNWKGLGHIAEVGFEMGDNEQYWISYAEPYMDSQNFAWKIGFSKRKWEDRYYYRRGVKQLKYDDDVKNIYLGAGRKFGRDEKFSWFLTLDWKDVDAFNFRERIHPGIEDELTRGKIFALIGTVSRNNTDPYLSYSKGDIIDFNIEQALEALGGEYSYTKYWLQARYYTPVKGLGDLFDRQFGDEDNPAIFAARIRAGFSSGDVPTASLYSLGGSSTLRGYDSGYFLGSEMFLANFELRIPIEKAFSFVLFYDAGNAWKNPWDTNGGSFSLSDLHDSWGVGVRVKTPLGNFRLDHATGEDESRTHFSFGEMF</sequence>
<evidence type="ECO:0000256" key="2">
    <source>
        <dbReference type="ARBA" id="ARBA00022692"/>
    </source>
</evidence>
<dbReference type="RefSeq" id="WP_243833796.1">
    <property type="nucleotide sequence ID" value="NZ_SORI01000001.1"/>
</dbReference>
<evidence type="ECO:0000313" key="9">
    <source>
        <dbReference type="Proteomes" id="UP000295066"/>
    </source>
</evidence>
<feature type="domain" description="POTRA" evidence="7">
    <location>
        <begin position="176"/>
        <end position="249"/>
    </location>
</feature>
<feature type="signal peptide" evidence="6">
    <location>
        <begin position="1"/>
        <end position="28"/>
    </location>
</feature>
<comment type="caution">
    <text evidence="8">The sequence shown here is derived from an EMBL/GenBank/DDBJ whole genome shotgun (WGS) entry which is preliminary data.</text>
</comment>
<feature type="chain" id="PRO_5020230048" evidence="6">
    <location>
        <begin position="29"/>
        <end position="585"/>
    </location>
</feature>
<dbReference type="EMBL" id="SORI01000001">
    <property type="protein sequence ID" value="TDY65088.1"/>
    <property type="molecule type" value="Genomic_DNA"/>
</dbReference>
<evidence type="ECO:0000313" key="8">
    <source>
        <dbReference type="EMBL" id="TDY65088.1"/>
    </source>
</evidence>
<dbReference type="AlphaFoldDB" id="A0A4R8MJ79"/>